<dbReference type="InterPro" id="IPR002505">
    <property type="entry name" value="PTA_PTB"/>
</dbReference>
<protein>
    <submittedName>
        <fullName evidence="5">Phosphate butyryltransferase</fullName>
    </submittedName>
</protein>
<keyword evidence="6" id="KW-1185">Reference proteome</keyword>
<dbReference type="Gene3D" id="3.40.718.10">
    <property type="entry name" value="Isopropylmalate Dehydrogenase"/>
    <property type="match status" value="1"/>
</dbReference>
<evidence type="ECO:0000313" key="5">
    <source>
        <dbReference type="EMBL" id="GAA0747934.1"/>
    </source>
</evidence>
<evidence type="ECO:0000256" key="3">
    <source>
        <dbReference type="ARBA" id="ARBA00023315"/>
    </source>
</evidence>
<dbReference type="RefSeq" id="WP_343764317.1">
    <property type="nucleotide sequence ID" value="NZ_BAAACG010000019.1"/>
</dbReference>
<accession>A0ABN1JW80</accession>
<dbReference type="PIRSF" id="PIRSF000428">
    <property type="entry name" value="P_Ac_trans"/>
    <property type="match status" value="1"/>
</dbReference>
<evidence type="ECO:0000313" key="6">
    <source>
        <dbReference type="Proteomes" id="UP001501510"/>
    </source>
</evidence>
<gene>
    <name evidence="5" type="ORF">GCM10008906_37610</name>
</gene>
<dbReference type="InterPro" id="IPR050500">
    <property type="entry name" value="Phos_Acetyltrans/Butyryltrans"/>
</dbReference>
<comment type="similarity">
    <text evidence="1">Belongs to the phosphate acetyltransferase and butyryltransferase family.</text>
</comment>
<dbReference type="PANTHER" id="PTHR43356:SF2">
    <property type="entry name" value="PHOSPHATE ACETYLTRANSFERASE"/>
    <property type="match status" value="1"/>
</dbReference>
<dbReference type="Pfam" id="PF01515">
    <property type="entry name" value="PTA_PTB"/>
    <property type="match status" value="1"/>
</dbReference>
<dbReference type="NCBIfam" id="NF006045">
    <property type="entry name" value="PRK08190.1"/>
    <property type="match status" value="1"/>
</dbReference>
<sequence length="300" mass="32327">MVKSLNELLSLAKEREKKVLSVAVAQDKEVLLSVIEAVNLGMVKAILVGDEKEIRDIAKKENFNLDSIKIIDEKDKTKAAKIAVSLVSEGEADFIMKGMLGTADLLRAVLNKEAGLRYKKVLSHVMIYDVEAYHKLLFLTDGGMVPYPEITEKIAIVENAVELAHSLEIDEPKVAPICAVEVVNPSMQATIDAAALTQMNKRGQIKGCIIDGPLALDNAISKEAAKHKGIKSKVAGEADILLVPNIESGNFLGKSMTYLAKGENAGIILGAKCPIVLVSRADTYKSKLYSIALGALSCNK</sequence>
<organism evidence="5 6">
    <name type="scientific">Clostridium oceanicum</name>
    <dbReference type="NCBI Taxonomy" id="1543"/>
    <lineage>
        <taxon>Bacteria</taxon>
        <taxon>Bacillati</taxon>
        <taxon>Bacillota</taxon>
        <taxon>Clostridia</taxon>
        <taxon>Eubacteriales</taxon>
        <taxon>Clostridiaceae</taxon>
        <taxon>Clostridium</taxon>
    </lineage>
</organism>
<proteinExistence type="inferred from homology"/>
<dbReference type="InterPro" id="IPR012147">
    <property type="entry name" value="P_Ac_Bu_trans"/>
</dbReference>
<dbReference type="Proteomes" id="UP001501510">
    <property type="component" value="Unassembled WGS sequence"/>
</dbReference>
<evidence type="ECO:0000259" key="4">
    <source>
        <dbReference type="Pfam" id="PF01515"/>
    </source>
</evidence>
<name>A0ABN1JW80_9CLOT</name>
<evidence type="ECO:0000256" key="1">
    <source>
        <dbReference type="ARBA" id="ARBA00005656"/>
    </source>
</evidence>
<keyword evidence="2" id="KW-0808">Transferase</keyword>
<comment type="caution">
    <text evidence="5">The sequence shown here is derived from an EMBL/GenBank/DDBJ whole genome shotgun (WGS) entry which is preliminary data.</text>
</comment>
<reference evidence="6" key="1">
    <citation type="journal article" date="2019" name="Int. J. Syst. Evol. Microbiol.">
        <title>The Global Catalogue of Microorganisms (GCM) 10K type strain sequencing project: providing services to taxonomists for standard genome sequencing and annotation.</title>
        <authorList>
            <consortium name="The Broad Institute Genomics Platform"/>
            <consortium name="The Broad Institute Genome Sequencing Center for Infectious Disease"/>
            <person name="Wu L."/>
            <person name="Ma J."/>
        </authorList>
    </citation>
    <scope>NUCLEOTIDE SEQUENCE [LARGE SCALE GENOMIC DNA]</scope>
    <source>
        <strain evidence="6">JCM 1407</strain>
    </source>
</reference>
<dbReference type="EMBL" id="BAAACG010000019">
    <property type="protein sequence ID" value="GAA0747934.1"/>
    <property type="molecule type" value="Genomic_DNA"/>
</dbReference>
<dbReference type="NCBIfam" id="NF004472">
    <property type="entry name" value="PRK05805.1"/>
    <property type="match status" value="1"/>
</dbReference>
<feature type="domain" description="Phosphate acetyl/butaryl transferase" evidence="4">
    <location>
        <begin position="78"/>
        <end position="294"/>
    </location>
</feature>
<dbReference type="PANTHER" id="PTHR43356">
    <property type="entry name" value="PHOSPHATE ACETYLTRANSFERASE"/>
    <property type="match status" value="1"/>
</dbReference>
<evidence type="ECO:0000256" key="2">
    <source>
        <dbReference type="ARBA" id="ARBA00022679"/>
    </source>
</evidence>
<keyword evidence="3" id="KW-0012">Acyltransferase</keyword>
<dbReference type="SUPFAM" id="SSF53659">
    <property type="entry name" value="Isocitrate/Isopropylmalate dehydrogenase-like"/>
    <property type="match status" value="1"/>
</dbReference>